<dbReference type="Proteomes" id="UP000007011">
    <property type="component" value="Chromosome"/>
</dbReference>
<gene>
    <name evidence="1" type="ordered locus">EcSMS35_4084</name>
</gene>
<dbReference type="HOGENOM" id="CLU_3343037_0_0_6"/>
<reference evidence="1 2" key="1">
    <citation type="journal article" date="2008" name="J. Bacteriol.">
        <title>Insights into the environmental resistance gene pool from the genome sequence of the multidrug-resistant environmental isolate Escherichia coli SMS-3-5.</title>
        <authorList>
            <person name="Fricke W.F."/>
            <person name="Wright M.S."/>
            <person name="Lindell A.H."/>
            <person name="Harkins D.M."/>
            <person name="Baker-Austin C."/>
            <person name="Ravel J."/>
            <person name="Stepanauskas R."/>
        </authorList>
    </citation>
    <scope>NUCLEOTIDE SEQUENCE [LARGE SCALE GENOMIC DNA]</scope>
    <source>
        <strain evidence="2">SMS-3-5 / SECEC</strain>
    </source>
</reference>
<evidence type="ECO:0000313" key="2">
    <source>
        <dbReference type="Proteomes" id="UP000007011"/>
    </source>
</evidence>
<proteinExistence type="predicted"/>
<protein>
    <submittedName>
        <fullName evidence="1">Uncharacterized protein</fullName>
    </submittedName>
</protein>
<sequence>MAIKKRSFSVAAVNPWNVPLTPKKLQIQGEHPGLKWK</sequence>
<dbReference type="AlphaFoldDB" id="B1LL43"/>
<organism evidence="1 2">
    <name type="scientific">Escherichia coli (strain SMS-3-5 / SECEC)</name>
    <dbReference type="NCBI Taxonomy" id="439855"/>
    <lineage>
        <taxon>Bacteria</taxon>
        <taxon>Pseudomonadati</taxon>
        <taxon>Pseudomonadota</taxon>
        <taxon>Gammaproteobacteria</taxon>
        <taxon>Enterobacterales</taxon>
        <taxon>Enterobacteriaceae</taxon>
        <taxon>Escherichia</taxon>
    </lineage>
</organism>
<dbReference type="KEGG" id="ecm:EcSMS35_4084"/>
<dbReference type="EMBL" id="CP000970">
    <property type="protein sequence ID" value="ACB18845.1"/>
    <property type="molecule type" value="Genomic_DNA"/>
</dbReference>
<evidence type="ECO:0000313" key="1">
    <source>
        <dbReference type="EMBL" id="ACB18845.1"/>
    </source>
</evidence>
<name>B1LL43_ECOSM</name>
<accession>B1LL43</accession>